<name>A0A1Q8QA72_9BACI</name>
<dbReference type="InterPro" id="IPR001119">
    <property type="entry name" value="SLH_dom"/>
</dbReference>
<evidence type="ECO:0000313" key="3">
    <source>
        <dbReference type="EMBL" id="OLN24244.1"/>
    </source>
</evidence>
<keyword evidence="1" id="KW-0732">Signal</keyword>
<dbReference type="EMBL" id="MSDU01000003">
    <property type="protein sequence ID" value="OLN24244.1"/>
    <property type="molecule type" value="Genomic_DNA"/>
</dbReference>
<protein>
    <recommendedName>
        <fullName evidence="2">SLH domain-containing protein</fullName>
    </recommendedName>
</protein>
<evidence type="ECO:0000259" key="2">
    <source>
        <dbReference type="PROSITE" id="PS51272"/>
    </source>
</evidence>
<sequence>MPQAQAETVHSFKDVSANYDEAVSFLYEFEIIKGVSSTEFGTYKPLTRGDAAVILANTLFLDTESAPDAGFTDVNSRIKGSVNALAEAGIISGVTSTEFKPNDTLSRGAMAKLLTLGFELQDYAVDTPFKDASGVFKPYINALYGAEITSGKSKDTYGTQLDITRGDFSNLLYRTILFADELYYFPVIGSYNLTSPTSIDITLTEAVPEEWNAKETVEFLQFSVQLKDGTETIFDPTAYRLSQDRKTVTVEHTTYDLTGKEGTLFIDDFENVIEIPFNFTTAAAADASLQKSLQNMPATTGTAQ</sequence>
<proteinExistence type="predicted"/>
<dbReference type="Pfam" id="PF00395">
    <property type="entry name" value="SLH"/>
    <property type="match status" value="3"/>
</dbReference>
<evidence type="ECO:0000313" key="4">
    <source>
        <dbReference type="Proteomes" id="UP000185568"/>
    </source>
</evidence>
<dbReference type="STRING" id="1714264.BTO30_01450"/>
<dbReference type="Proteomes" id="UP000185568">
    <property type="component" value="Unassembled WGS sequence"/>
</dbReference>
<gene>
    <name evidence="3" type="ORF">BTO30_01450</name>
</gene>
<dbReference type="AlphaFoldDB" id="A0A1Q8QA72"/>
<reference evidence="3 4" key="1">
    <citation type="submission" date="2016-12" db="EMBL/GenBank/DDBJ databases">
        <title>Domibacillus antri genome sequencing.</title>
        <authorList>
            <person name="Verma A."/>
            <person name="Krishnamurthi S."/>
        </authorList>
    </citation>
    <scope>NUCLEOTIDE SEQUENCE [LARGE SCALE GENOMIC DNA]</scope>
    <source>
        <strain evidence="3 4">XD80</strain>
    </source>
</reference>
<feature type="domain" description="SLH" evidence="2">
    <location>
        <begin position="65"/>
        <end position="128"/>
    </location>
</feature>
<accession>A0A1Q8QA72</accession>
<dbReference type="PROSITE" id="PS51272">
    <property type="entry name" value="SLH"/>
    <property type="match status" value="1"/>
</dbReference>
<organism evidence="3 4">
    <name type="scientific">Domibacillus antri</name>
    <dbReference type="NCBI Taxonomy" id="1714264"/>
    <lineage>
        <taxon>Bacteria</taxon>
        <taxon>Bacillati</taxon>
        <taxon>Bacillota</taxon>
        <taxon>Bacilli</taxon>
        <taxon>Bacillales</taxon>
        <taxon>Bacillaceae</taxon>
        <taxon>Domibacillus</taxon>
    </lineage>
</organism>
<comment type="caution">
    <text evidence="3">The sequence shown here is derived from an EMBL/GenBank/DDBJ whole genome shotgun (WGS) entry which is preliminary data.</text>
</comment>
<keyword evidence="4" id="KW-1185">Reference proteome</keyword>
<evidence type="ECO:0000256" key="1">
    <source>
        <dbReference type="ARBA" id="ARBA00022729"/>
    </source>
</evidence>